<gene>
    <name evidence="5" type="ORF">BW733_16385</name>
</gene>
<dbReference type="STRING" id="399497.BW733_16385"/>
<keyword evidence="3 5" id="KW-0418">Kinase</keyword>
<evidence type="ECO:0000313" key="5">
    <source>
        <dbReference type="EMBL" id="AQP52165.1"/>
    </source>
</evidence>
<dbReference type="Proteomes" id="UP000188235">
    <property type="component" value="Chromosome"/>
</dbReference>
<dbReference type="SUPFAM" id="SSF53613">
    <property type="entry name" value="Ribokinase-like"/>
    <property type="match status" value="1"/>
</dbReference>
<dbReference type="Gene3D" id="3.40.1190.20">
    <property type="match status" value="1"/>
</dbReference>
<dbReference type="RefSeq" id="WP_077352139.1">
    <property type="nucleotide sequence ID" value="NZ_CP019607.1"/>
</dbReference>
<dbReference type="Pfam" id="PF00294">
    <property type="entry name" value="PfkB"/>
    <property type="match status" value="1"/>
</dbReference>
<evidence type="ECO:0000313" key="6">
    <source>
        <dbReference type="Proteomes" id="UP000188235"/>
    </source>
</evidence>
<comment type="similarity">
    <text evidence="1">Belongs to the carbohydrate kinase PfkB family.</text>
</comment>
<evidence type="ECO:0000256" key="1">
    <source>
        <dbReference type="ARBA" id="ARBA00010688"/>
    </source>
</evidence>
<dbReference type="InterPro" id="IPR029056">
    <property type="entry name" value="Ribokinase-like"/>
</dbReference>
<feature type="domain" description="Carbohydrate kinase PfkB" evidence="4">
    <location>
        <begin position="4"/>
        <end position="291"/>
    </location>
</feature>
<keyword evidence="2" id="KW-0808">Transferase</keyword>
<evidence type="ECO:0000256" key="2">
    <source>
        <dbReference type="ARBA" id="ARBA00022679"/>
    </source>
</evidence>
<dbReference type="PANTHER" id="PTHR43320">
    <property type="entry name" value="SUGAR KINASE"/>
    <property type="match status" value="1"/>
</dbReference>
<dbReference type="InterPro" id="IPR052700">
    <property type="entry name" value="Carb_kinase_PfkB-like"/>
</dbReference>
<dbReference type="InterPro" id="IPR011611">
    <property type="entry name" value="PfkB_dom"/>
</dbReference>
<dbReference type="EMBL" id="CP019607">
    <property type="protein sequence ID" value="AQP52165.1"/>
    <property type="molecule type" value="Genomic_DNA"/>
</dbReference>
<evidence type="ECO:0000256" key="3">
    <source>
        <dbReference type="ARBA" id="ARBA00022777"/>
    </source>
</evidence>
<dbReference type="KEGG" id="tfa:BW733_16385"/>
<dbReference type="GO" id="GO:0016301">
    <property type="term" value="F:kinase activity"/>
    <property type="evidence" value="ECO:0007669"/>
    <property type="project" value="UniProtKB-KW"/>
</dbReference>
<name>A0A1Q2D1M2_9ACTN</name>
<proteinExistence type="inferred from homology"/>
<protein>
    <submittedName>
        <fullName evidence="5">Carbohydrate kinase</fullName>
    </submittedName>
</protein>
<keyword evidence="6" id="KW-1185">Reference proteome</keyword>
<organism evidence="5 6">
    <name type="scientific">Tessaracoccus flavescens</name>
    <dbReference type="NCBI Taxonomy" id="399497"/>
    <lineage>
        <taxon>Bacteria</taxon>
        <taxon>Bacillati</taxon>
        <taxon>Actinomycetota</taxon>
        <taxon>Actinomycetes</taxon>
        <taxon>Propionibacteriales</taxon>
        <taxon>Propionibacteriaceae</taxon>
        <taxon>Tessaracoccus</taxon>
    </lineage>
</organism>
<reference evidence="5 6" key="1">
    <citation type="journal article" date="2008" name="Int. J. Syst. Evol. Microbiol.">
        <title>Tessaracoccus flavescens sp. nov., isolated from marine sediment.</title>
        <authorList>
            <person name="Lee D.W."/>
            <person name="Lee S.D."/>
        </authorList>
    </citation>
    <scope>NUCLEOTIDE SEQUENCE [LARGE SCALE GENOMIC DNA]</scope>
    <source>
        <strain evidence="5 6">SST-39T</strain>
    </source>
</reference>
<dbReference type="OrthoDB" id="7946249at2"/>
<dbReference type="AlphaFoldDB" id="A0A1Q2D1M2"/>
<accession>A0A1Q2D1M2</accession>
<evidence type="ECO:0000259" key="4">
    <source>
        <dbReference type="Pfam" id="PF00294"/>
    </source>
</evidence>
<sequence>MIGVIGDVVQDVVVWQLEDVRHATDTKSEVRMQRGGSAANVAAFAAPRYPTRFIGCVGDDLGGMVLTTELQQRGVDVRMQVRDSTGMIVVLIDQDGERLMFPSRGASNRLESLDPSWLDDIEILHITAYSFEGGSTAEAVREAVQEVKRRGGKVSMDVSSTGMIDHFGIPAFLGLMAELGPDFISANKDESAYLSLADGDTPGPNLNRFGDAILLARQGKDSTNVFQAGKLLASVPVKPVDDVRDLTGAGDAFNAGFLSAYLTNGGDPVASCLAAHALSARVLRCPGATEPPLTPSASPETGKEVMA</sequence>
<dbReference type="PANTHER" id="PTHR43320:SF3">
    <property type="entry name" value="CARBOHYDRATE KINASE PFKB DOMAIN-CONTAINING PROTEIN"/>
    <property type="match status" value="1"/>
</dbReference>